<gene>
    <name evidence="1" type="ORF">DW099_19210</name>
</gene>
<dbReference type="PROSITE" id="PS51257">
    <property type="entry name" value="PROKAR_LIPOPROTEIN"/>
    <property type="match status" value="1"/>
</dbReference>
<name>A0A415DT92_9FIRM</name>
<dbReference type="Proteomes" id="UP000284841">
    <property type="component" value="Unassembled WGS sequence"/>
</dbReference>
<proteinExistence type="predicted"/>
<organism evidence="1 2">
    <name type="scientific">Emergencia timonensis</name>
    <dbReference type="NCBI Taxonomy" id="1776384"/>
    <lineage>
        <taxon>Bacteria</taxon>
        <taxon>Bacillati</taxon>
        <taxon>Bacillota</taxon>
        <taxon>Clostridia</taxon>
        <taxon>Peptostreptococcales</taxon>
        <taxon>Anaerovoracaceae</taxon>
        <taxon>Emergencia</taxon>
    </lineage>
</organism>
<evidence type="ECO:0000313" key="2">
    <source>
        <dbReference type="Proteomes" id="UP000284841"/>
    </source>
</evidence>
<protein>
    <submittedName>
        <fullName evidence="1">Uncharacterized protein</fullName>
    </submittedName>
</protein>
<sequence>MNPRHLLTYLLCAALIFGLFGCNKEKLSAEAPKKPAVKWEVPMNEEDLPDVPVFDMEEEGCHITEAVLMEDGVITALTEKEFLQTVTRETEKEQTGEFEGGDFVPMGLTEQFAKVYAGRITALFERASLIGISGSMDFTRRLTAHGELSEKEIDQSDVDAAVEQAYGLQKKGTSYAGEGLVPSEDYKYGAILFIPKVSVVTGEYQGELLTYHYPCVNDAGFLDGIYLMIQSDEAEAIPPLT</sequence>
<dbReference type="RefSeq" id="WP_118336713.1">
    <property type="nucleotide sequence ID" value="NZ_AP025567.1"/>
</dbReference>
<accession>A0A415DT92</accession>
<dbReference type="EMBL" id="QRMS01000010">
    <property type="protein sequence ID" value="RHJ83127.1"/>
    <property type="molecule type" value="Genomic_DNA"/>
</dbReference>
<keyword evidence="2" id="KW-1185">Reference proteome</keyword>
<reference evidence="1 2" key="1">
    <citation type="submission" date="2018-08" db="EMBL/GenBank/DDBJ databases">
        <title>A genome reference for cultivated species of the human gut microbiota.</title>
        <authorList>
            <person name="Zou Y."/>
            <person name="Xue W."/>
            <person name="Luo G."/>
        </authorList>
    </citation>
    <scope>NUCLEOTIDE SEQUENCE [LARGE SCALE GENOMIC DNA]</scope>
    <source>
        <strain evidence="1 2">AM07-24</strain>
    </source>
</reference>
<evidence type="ECO:0000313" key="1">
    <source>
        <dbReference type="EMBL" id="RHJ83127.1"/>
    </source>
</evidence>
<dbReference type="AlphaFoldDB" id="A0A415DT92"/>
<dbReference type="STRING" id="1776384.GCA_900086585_00300"/>
<dbReference type="OrthoDB" id="9880179at2"/>
<comment type="caution">
    <text evidence="1">The sequence shown here is derived from an EMBL/GenBank/DDBJ whole genome shotgun (WGS) entry which is preliminary data.</text>
</comment>